<dbReference type="GeneID" id="105332183"/>
<dbReference type="OrthoDB" id="5983600at2759"/>
<dbReference type="Proteomes" id="UP000005408">
    <property type="component" value="Unassembled WGS sequence"/>
</dbReference>
<dbReference type="EnsemblMetazoa" id="G1161.3">
    <property type="protein sequence ID" value="G1161.3:cds"/>
    <property type="gene ID" value="G1161"/>
</dbReference>
<dbReference type="EnsemblMetazoa" id="G1161.4">
    <property type="protein sequence ID" value="G1161.4:cds"/>
    <property type="gene ID" value="G1161"/>
</dbReference>
<dbReference type="PANTHER" id="PTHR21845">
    <property type="entry name" value="TRANSMEMBRANE ANCHOR PROTEIN 1"/>
    <property type="match status" value="1"/>
</dbReference>
<proteinExistence type="predicted"/>
<organism evidence="4 5">
    <name type="scientific">Magallana gigas</name>
    <name type="common">Pacific oyster</name>
    <name type="synonym">Crassostrea gigas</name>
    <dbReference type="NCBI Taxonomy" id="29159"/>
    <lineage>
        <taxon>Eukaryota</taxon>
        <taxon>Metazoa</taxon>
        <taxon>Spiralia</taxon>
        <taxon>Lophotrochozoa</taxon>
        <taxon>Mollusca</taxon>
        <taxon>Bivalvia</taxon>
        <taxon>Autobranchia</taxon>
        <taxon>Pteriomorphia</taxon>
        <taxon>Ostreida</taxon>
        <taxon>Ostreoidea</taxon>
        <taxon>Ostreidae</taxon>
        <taxon>Magallana</taxon>
    </lineage>
</organism>
<name>A0A8W8HXW5_MAGGI</name>
<protein>
    <recommendedName>
        <fullName evidence="3">Matrix-remodeling-associated protein 7 helical domain-containing protein</fullName>
    </recommendedName>
</protein>
<keyword evidence="2" id="KW-1133">Transmembrane helix</keyword>
<keyword evidence="5" id="KW-1185">Reference proteome</keyword>
<dbReference type="OMA" id="LQSIFEM"/>
<evidence type="ECO:0000256" key="1">
    <source>
        <dbReference type="SAM" id="MobiDB-lite"/>
    </source>
</evidence>
<keyword evidence="2" id="KW-0472">Membrane</keyword>
<feature type="compositionally biased region" description="Basic and acidic residues" evidence="1">
    <location>
        <begin position="39"/>
        <end position="49"/>
    </location>
</feature>
<dbReference type="KEGG" id="crg:105332183"/>
<feature type="region of interest" description="Disordered" evidence="1">
    <location>
        <begin position="37"/>
        <end position="85"/>
    </location>
</feature>
<evidence type="ECO:0000313" key="5">
    <source>
        <dbReference type="Proteomes" id="UP000005408"/>
    </source>
</evidence>
<dbReference type="Pfam" id="PF25473">
    <property type="entry name" value="MXRA7_helical"/>
    <property type="match status" value="1"/>
</dbReference>
<keyword evidence="2" id="KW-0812">Transmembrane</keyword>
<feature type="transmembrane region" description="Helical" evidence="2">
    <location>
        <begin position="12"/>
        <end position="32"/>
    </location>
</feature>
<dbReference type="PANTHER" id="PTHR21845:SF2">
    <property type="entry name" value="MATRIX-REMODELING-ASSOCIATED PROTEIN 7"/>
    <property type="match status" value="1"/>
</dbReference>
<reference evidence="4" key="1">
    <citation type="submission" date="2022-08" db="UniProtKB">
        <authorList>
            <consortium name="EnsemblMetazoa"/>
        </authorList>
    </citation>
    <scope>IDENTIFICATION</scope>
    <source>
        <strain evidence="4">05x7-T-G4-1.051#20</strain>
    </source>
</reference>
<dbReference type="InterPro" id="IPR057534">
    <property type="entry name" value="MXRA7_helical"/>
</dbReference>
<accession>A0A8W8HXW5</accession>
<sequence>MEQLISKSSPYFYPLSLGFTALVLIFSVVFTYKKLQNNRHPEPRSERPAKTQQQQKMDCDSTNNEDNTGGGDGPVYPPNLQPEVDPMTYCEHIQSEVKKAKQRVTAKKFNKELTEEQIEEEREVQRKQLQSIFEMMKTDSERFGISSLDDVQSQMKLYA</sequence>
<dbReference type="AlphaFoldDB" id="A0A8W8HXW5"/>
<feature type="domain" description="Matrix-remodeling-associated protein 7 helical" evidence="3">
    <location>
        <begin position="98"/>
        <end position="158"/>
    </location>
</feature>
<evidence type="ECO:0000313" key="4">
    <source>
        <dbReference type="EnsemblMetazoa" id="G1161.3:cds"/>
    </source>
</evidence>
<dbReference type="InterPro" id="IPR026622">
    <property type="entry name" value="Mxra7"/>
</dbReference>
<evidence type="ECO:0000259" key="3">
    <source>
        <dbReference type="Pfam" id="PF25473"/>
    </source>
</evidence>
<evidence type="ECO:0000256" key="2">
    <source>
        <dbReference type="SAM" id="Phobius"/>
    </source>
</evidence>